<gene>
    <name evidence="1" type="ORF">V9385_09645</name>
</gene>
<dbReference type="Proteomes" id="UP001375228">
    <property type="component" value="Chromosome"/>
</dbReference>
<dbReference type="CDD" id="cd16376">
    <property type="entry name" value="Avd_like"/>
    <property type="match status" value="1"/>
</dbReference>
<dbReference type="RefSeq" id="WP_338725058.1">
    <property type="nucleotide sequence ID" value="NZ_CP146690.1"/>
</dbReference>
<reference evidence="1 2" key="1">
    <citation type="submission" date="2024-03" db="EMBL/GenBank/DDBJ databases">
        <title>Pseudomonas juntendi.</title>
        <authorList>
            <person name="Liu Y."/>
        </authorList>
    </citation>
    <scope>NUCLEOTIDE SEQUENCE [LARGE SCALE GENOMIC DNA]</scope>
    <source>
        <strain evidence="1 2">L4046hy</strain>
    </source>
</reference>
<evidence type="ECO:0000313" key="1">
    <source>
        <dbReference type="EMBL" id="WWY22839.1"/>
    </source>
</evidence>
<accession>A0ABZ2JHU1</accession>
<proteinExistence type="predicted"/>
<evidence type="ECO:0000313" key="2">
    <source>
        <dbReference type="Proteomes" id="UP001375228"/>
    </source>
</evidence>
<dbReference type="EMBL" id="CP146691">
    <property type="protein sequence ID" value="WWY22839.1"/>
    <property type="molecule type" value="Genomic_DNA"/>
</dbReference>
<sequence length="118" mass="13158">MAMHTDLDIHKSAQELLGVSLQLVRNIPRDVKQLAGTKIMDECLEVLLLIGRANMARDKRPSLNVLLECLQKINYLMRALMDMHAISVPQHSRVMRLSASVGKQANAWKRVSATAPAT</sequence>
<keyword evidence="2" id="KW-1185">Reference proteome</keyword>
<name>A0ABZ2JHU1_9PSED</name>
<protein>
    <submittedName>
        <fullName evidence="1">Four helix bundle protein</fullName>
    </submittedName>
</protein>
<dbReference type="Gene3D" id="1.20.1440.60">
    <property type="entry name" value="23S rRNA-intervening sequence"/>
    <property type="match status" value="1"/>
</dbReference>
<dbReference type="InterPro" id="IPR036583">
    <property type="entry name" value="23S_rRNA_IVS_sf"/>
</dbReference>
<organism evidence="1 2">
    <name type="scientific">Pseudomonas juntendi</name>
    <dbReference type="NCBI Taxonomy" id="2666183"/>
    <lineage>
        <taxon>Bacteria</taxon>
        <taxon>Pseudomonadati</taxon>
        <taxon>Pseudomonadota</taxon>
        <taxon>Gammaproteobacteria</taxon>
        <taxon>Pseudomonadales</taxon>
        <taxon>Pseudomonadaceae</taxon>
        <taxon>Pseudomonas</taxon>
    </lineage>
</organism>
<dbReference type="InterPro" id="IPR055360">
    <property type="entry name" value="bAvd"/>
</dbReference>